<gene>
    <name evidence="1" type="ORF">GLOTRDRAFT_112765</name>
</gene>
<organism evidence="1 2">
    <name type="scientific">Gloeophyllum trabeum (strain ATCC 11539 / FP-39264 / Madison 617)</name>
    <name type="common">Brown rot fungus</name>
    <dbReference type="NCBI Taxonomy" id="670483"/>
    <lineage>
        <taxon>Eukaryota</taxon>
        <taxon>Fungi</taxon>
        <taxon>Dikarya</taxon>
        <taxon>Basidiomycota</taxon>
        <taxon>Agaricomycotina</taxon>
        <taxon>Agaricomycetes</taxon>
        <taxon>Gloeophyllales</taxon>
        <taxon>Gloeophyllaceae</taxon>
        <taxon>Gloeophyllum</taxon>
    </lineage>
</organism>
<dbReference type="HOGENOM" id="CLU_047592_4_2_1"/>
<dbReference type="Proteomes" id="UP000030669">
    <property type="component" value="Unassembled WGS sequence"/>
</dbReference>
<evidence type="ECO:0000313" key="1">
    <source>
        <dbReference type="EMBL" id="EPQ50095.1"/>
    </source>
</evidence>
<accession>S7R6T3</accession>
<dbReference type="EMBL" id="KB469363">
    <property type="protein sequence ID" value="EPQ50095.1"/>
    <property type="molecule type" value="Genomic_DNA"/>
</dbReference>
<protein>
    <recommendedName>
        <fullName evidence="3">BTB domain-containing protein</fullName>
    </recommendedName>
</protein>
<evidence type="ECO:0000313" key="2">
    <source>
        <dbReference type="Proteomes" id="UP000030669"/>
    </source>
</evidence>
<keyword evidence="2" id="KW-1185">Reference proteome</keyword>
<reference evidence="1 2" key="1">
    <citation type="journal article" date="2012" name="Science">
        <title>The Paleozoic origin of enzymatic lignin decomposition reconstructed from 31 fungal genomes.</title>
        <authorList>
            <person name="Floudas D."/>
            <person name="Binder M."/>
            <person name="Riley R."/>
            <person name="Barry K."/>
            <person name="Blanchette R.A."/>
            <person name="Henrissat B."/>
            <person name="Martinez A.T."/>
            <person name="Otillar R."/>
            <person name="Spatafora J.W."/>
            <person name="Yadav J.S."/>
            <person name="Aerts A."/>
            <person name="Benoit I."/>
            <person name="Boyd A."/>
            <person name="Carlson A."/>
            <person name="Copeland A."/>
            <person name="Coutinho P.M."/>
            <person name="de Vries R.P."/>
            <person name="Ferreira P."/>
            <person name="Findley K."/>
            <person name="Foster B."/>
            <person name="Gaskell J."/>
            <person name="Glotzer D."/>
            <person name="Gorecki P."/>
            <person name="Heitman J."/>
            <person name="Hesse C."/>
            <person name="Hori C."/>
            <person name="Igarashi K."/>
            <person name="Jurgens J.A."/>
            <person name="Kallen N."/>
            <person name="Kersten P."/>
            <person name="Kohler A."/>
            <person name="Kuees U."/>
            <person name="Kumar T.K.A."/>
            <person name="Kuo A."/>
            <person name="LaButti K."/>
            <person name="Larrondo L.F."/>
            <person name="Lindquist E."/>
            <person name="Ling A."/>
            <person name="Lombard V."/>
            <person name="Lucas S."/>
            <person name="Lundell T."/>
            <person name="Martin R."/>
            <person name="McLaughlin D.J."/>
            <person name="Morgenstern I."/>
            <person name="Morin E."/>
            <person name="Murat C."/>
            <person name="Nagy L.G."/>
            <person name="Nolan M."/>
            <person name="Ohm R.A."/>
            <person name="Patyshakuliyeva A."/>
            <person name="Rokas A."/>
            <person name="Ruiz-Duenas F.J."/>
            <person name="Sabat G."/>
            <person name="Salamov A."/>
            <person name="Samejima M."/>
            <person name="Schmutz J."/>
            <person name="Slot J.C."/>
            <person name="St John F."/>
            <person name="Stenlid J."/>
            <person name="Sun H."/>
            <person name="Sun S."/>
            <person name="Syed K."/>
            <person name="Tsang A."/>
            <person name="Wiebenga A."/>
            <person name="Young D."/>
            <person name="Pisabarro A."/>
            <person name="Eastwood D.C."/>
            <person name="Martin F."/>
            <person name="Cullen D."/>
            <person name="Grigoriev I.V."/>
            <person name="Hibbett D.S."/>
        </authorList>
    </citation>
    <scope>NUCLEOTIDE SEQUENCE [LARGE SCALE GENOMIC DNA]</scope>
    <source>
        <strain evidence="1 2">ATCC 11539</strain>
    </source>
</reference>
<proteinExistence type="predicted"/>
<dbReference type="eggNOG" id="ENOG502SWKA">
    <property type="taxonomic scope" value="Eukaryota"/>
</dbReference>
<dbReference type="GeneID" id="19299609"/>
<dbReference type="OMA" id="DEMWENT"/>
<evidence type="ECO:0008006" key="3">
    <source>
        <dbReference type="Google" id="ProtNLM"/>
    </source>
</evidence>
<name>S7R6T3_GLOTA</name>
<dbReference type="RefSeq" id="XP_007871450.1">
    <property type="nucleotide sequence ID" value="XM_007873259.1"/>
</dbReference>
<dbReference type="OrthoDB" id="2852053at2759"/>
<dbReference type="STRING" id="670483.S7R6T3"/>
<dbReference type="AlphaFoldDB" id="S7R6T3"/>
<dbReference type="KEGG" id="gtr:GLOTRDRAFT_112765"/>
<sequence>MMHDQSNTVRAKRHDQYYFRDGSVILRSEDTLYCLYGEMLRRKSDLFHTMLPDHPVQGDLVGIMDETGRARPRDGSCDDYPIPLSTFHTAGEFNELLSFIFDEWTPVPRTLESLVAILKTASFYLIQNAREYAIDQLSTYKSFPAPLRFHLARRYRVLAWISPAVRQLFALPYRDMSDEDMELIGLGPLSGLMRARERIETHRKSVAAGPPAPRHDVACKDQEACTRAWNHAWWGTFNKPGVAKALLHPTKPVPGYDLIEKLEDFNAVGMHPDCRRWTLSWLCIPPASRRFSLEETIIDNFIDQYTTILQNAM</sequence>